<keyword evidence="6" id="KW-0238">DNA-binding</keyword>
<evidence type="ECO:0000256" key="1">
    <source>
        <dbReference type="ARBA" id="ARBA00022490"/>
    </source>
</evidence>
<dbReference type="RefSeq" id="WP_121840909.1">
    <property type="nucleotide sequence ID" value="NZ_ML014902.1"/>
</dbReference>
<evidence type="ECO:0000256" key="6">
    <source>
        <dbReference type="ARBA" id="ARBA00023125"/>
    </source>
</evidence>
<organism evidence="9 10">
    <name type="scientific">Parashewanella curva</name>
    <dbReference type="NCBI Taxonomy" id="2338552"/>
    <lineage>
        <taxon>Bacteria</taxon>
        <taxon>Pseudomonadati</taxon>
        <taxon>Pseudomonadota</taxon>
        <taxon>Gammaproteobacteria</taxon>
        <taxon>Alteromonadales</taxon>
        <taxon>Shewanellaceae</taxon>
        <taxon>Parashewanella</taxon>
    </lineage>
</organism>
<dbReference type="GO" id="GO:0003677">
    <property type="term" value="F:DNA binding"/>
    <property type="evidence" value="ECO:0007669"/>
    <property type="project" value="UniProtKB-KW"/>
</dbReference>
<keyword evidence="8" id="KW-0804">Transcription</keyword>
<protein>
    <submittedName>
        <fullName evidence="9">Uncharacterized protein</fullName>
    </submittedName>
</protein>
<dbReference type="SUPFAM" id="SSF160930">
    <property type="entry name" value="FlhC-like"/>
    <property type="match status" value="1"/>
</dbReference>
<evidence type="ECO:0000256" key="8">
    <source>
        <dbReference type="ARBA" id="ARBA00023163"/>
    </source>
</evidence>
<dbReference type="Pfam" id="PF05280">
    <property type="entry name" value="FlhC"/>
    <property type="match status" value="1"/>
</dbReference>
<accession>A0A3L8PTL4</accession>
<keyword evidence="4" id="KW-0862">Zinc</keyword>
<dbReference type="EMBL" id="QZEI01000153">
    <property type="protein sequence ID" value="RLV57748.1"/>
    <property type="molecule type" value="Genomic_DNA"/>
</dbReference>
<evidence type="ECO:0000256" key="3">
    <source>
        <dbReference type="ARBA" id="ARBA00022795"/>
    </source>
</evidence>
<keyword evidence="1" id="KW-0963">Cytoplasm</keyword>
<name>A0A3L8PTL4_9GAMM</name>
<keyword evidence="10" id="KW-1185">Reference proteome</keyword>
<dbReference type="OrthoDB" id="5570801at2"/>
<dbReference type="GO" id="GO:1902208">
    <property type="term" value="P:regulation of bacterial-type flagellum assembly"/>
    <property type="evidence" value="ECO:0007669"/>
    <property type="project" value="InterPro"/>
</dbReference>
<evidence type="ECO:0000256" key="4">
    <source>
        <dbReference type="ARBA" id="ARBA00022833"/>
    </source>
</evidence>
<keyword evidence="5" id="KW-0805">Transcription regulation</keyword>
<evidence type="ECO:0000256" key="2">
    <source>
        <dbReference type="ARBA" id="ARBA00022723"/>
    </source>
</evidence>
<gene>
    <name evidence="9" type="ORF">D5018_20910</name>
</gene>
<evidence type="ECO:0000256" key="7">
    <source>
        <dbReference type="ARBA" id="ARBA00023159"/>
    </source>
</evidence>
<comment type="caution">
    <text evidence="9">The sequence shown here is derived from an EMBL/GenBank/DDBJ whole genome shotgun (WGS) entry which is preliminary data.</text>
</comment>
<dbReference type="InterPro" id="IPR007944">
    <property type="entry name" value="FlhC"/>
</dbReference>
<sequence>MNMIQRSEKIHRASELIKHGLQSRLIANDTGLSIHSVRSLYKELEQDFPDIRQNKEAKTILTSKWRILDASLLVNLYVQLTKVDNIHHLDVNVLMDAHKLYQRLRMSIRLPQINSQNEISLNEAWLLVSEIKKENATLKNCRCGCRYLFIYDQKVSPKCPLCSLSKIS</sequence>
<dbReference type="AlphaFoldDB" id="A0A3L8PTL4"/>
<keyword evidence="2" id="KW-0479">Metal-binding</keyword>
<keyword evidence="7" id="KW-0010">Activator</keyword>
<reference evidence="9 10" key="1">
    <citation type="submission" date="2018-09" db="EMBL/GenBank/DDBJ databases">
        <title>Phylogeny of the Shewanellaceae, and recommendation for two new genera, Pseudoshewanella and Parashewanella.</title>
        <authorList>
            <person name="Wang G."/>
        </authorList>
    </citation>
    <scope>NUCLEOTIDE SEQUENCE [LARGE SCALE GENOMIC DNA]</scope>
    <source>
        <strain evidence="9 10">C51</strain>
    </source>
</reference>
<keyword evidence="3" id="KW-1005">Bacterial flagellum biogenesis</keyword>
<evidence type="ECO:0000313" key="10">
    <source>
        <dbReference type="Proteomes" id="UP000281474"/>
    </source>
</evidence>
<dbReference type="Proteomes" id="UP000281474">
    <property type="component" value="Unassembled WGS sequence"/>
</dbReference>
<dbReference type="GO" id="GO:0046872">
    <property type="term" value="F:metal ion binding"/>
    <property type="evidence" value="ECO:0007669"/>
    <property type="project" value="UniProtKB-KW"/>
</dbReference>
<dbReference type="GO" id="GO:0045893">
    <property type="term" value="P:positive regulation of DNA-templated transcription"/>
    <property type="evidence" value="ECO:0007669"/>
    <property type="project" value="InterPro"/>
</dbReference>
<evidence type="ECO:0000313" key="9">
    <source>
        <dbReference type="EMBL" id="RLV57748.1"/>
    </source>
</evidence>
<dbReference type="GO" id="GO:0044781">
    <property type="term" value="P:bacterial-type flagellum organization"/>
    <property type="evidence" value="ECO:0007669"/>
    <property type="project" value="UniProtKB-KW"/>
</dbReference>
<proteinExistence type="predicted"/>
<evidence type="ECO:0000256" key="5">
    <source>
        <dbReference type="ARBA" id="ARBA00023015"/>
    </source>
</evidence>